<gene>
    <name evidence="2" type="ORF">Q8F55_007337</name>
</gene>
<organism evidence="2 3">
    <name type="scientific">Vanrija albida</name>
    <dbReference type="NCBI Taxonomy" id="181172"/>
    <lineage>
        <taxon>Eukaryota</taxon>
        <taxon>Fungi</taxon>
        <taxon>Dikarya</taxon>
        <taxon>Basidiomycota</taxon>
        <taxon>Agaricomycotina</taxon>
        <taxon>Tremellomycetes</taxon>
        <taxon>Trichosporonales</taxon>
        <taxon>Trichosporonaceae</taxon>
        <taxon>Vanrija</taxon>
    </lineage>
</organism>
<keyword evidence="3" id="KW-1185">Reference proteome</keyword>
<dbReference type="RefSeq" id="XP_069207845.1">
    <property type="nucleotide sequence ID" value="XM_069355774.1"/>
</dbReference>
<proteinExistence type="predicted"/>
<evidence type="ECO:0000313" key="3">
    <source>
        <dbReference type="Proteomes" id="UP001565368"/>
    </source>
</evidence>
<dbReference type="Proteomes" id="UP001565368">
    <property type="component" value="Unassembled WGS sequence"/>
</dbReference>
<dbReference type="EMBL" id="JBBXJM010000005">
    <property type="protein sequence ID" value="KAL1407901.1"/>
    <property type="molecule type" value="Genomic_DNA"/>
</dbReference>
<evidence type="ECO:0000256" key="1">
    <source>
        <dbReference type="SAM" id="Phobius"/>
    </source>
</evidence>
<name>A0ABR3PZN4_9TREE</name>
<keyword evidence="1" id="KW-0472">Membrane</keyword>
<keyword evidence="1" id="KW-1133">Transmembrane helix</keyword>
<reference evidence="2 3" key="1">
    <citation type="submission" date="2023-08" db="EMBL/GenBank/DDBJ databases">
        <title>Annotated Genome Sequence of Vanrija albida AlHP1.</title>
        <authorList>
            <person name="Herzog R."/>
        </authorList>
    </citation>
    <scope>NUCLEOTIDE SEQUENCE [LARGE SCALE GENOMIC DNA]</scope>
    <source>
        <strain evidence="2 3">AlHP1</strain>
    </source>
</reference>
<accession>A0ABR3PZN4</accession>
<protein>
    <submittedName>
        <fullName evidence="2">Uncharacterized protein</fullName>
    </submittedName>
</protein>
<feature type="transmembrane region" description="Helical" evidence="1">
    <location>
        <begin position="377"/>
        <end position="400"/>
    </location>
</feature>
<keyword evidence="1" id="KW-0812">Transmembrane</keyword>
<evidence type="ECO:0000313" key="2">
    <source>
        <dbReference type="EMBL" id="KAL1407901.1"/>
    </source>
</evidence>
<comment type="caution">
    <text evidence="2">The sequence shown here is derived from an EMBL/GenBank/DDBJ whole genome shotgun (WGS) entry which is preliminary data.</text>
</comment>
<sequence length="445" mass="49467">MIRTPAVFGALAAAATANALQTLFFNMTLSPMDAVLQFKFTEEWEPVFRDIPPESWQWGMVGTGPMRMYSNSSKHSYDREHITRLEFNYAGSEFYLRGWWDEWNTTGTKPISVQWENNTFTLQNTIEGSPTLQPGPDGLSLLADWFVFPQDAWYGPINSLGNASLHAAAANDKSRVTSHRVTLRPETAGNLTISDVTVMCMMQSNASSLDEVPKITVPFVLGDRPNPAFNISSNWEVQNRIGGVGGQDYREHMFLNRTARLGESTITIPVPPNTAFMYLKGTRFWQSGEMRFYWTPEPPYPPARTPLLNRIDTNSTWVYPGSIMYMETLDPSKVYSLKIHTLYQVALDSVTFYGDSIGAMATGGSASSPSRKLSAGAVFGIAIGAVVGVALLAGLAFWAGRRHFKRALARRTSRFVDQHTGNGPWWMSVQTGVTGVTMPPPYEIK</sequence>
<dbReference type="GeneID" id="95988380"/>